<proteinExistence type="predicted"/>
<organism evidence="3 4">
    <name type="scientific">Algoriphagus formosus</name>
    <dbReference type="NCBI Taxonomy" id="2007308"/>
    <lineage>
        <taxon>Bacteria</taxon>
        <taxon>Pseudomonadati</taxon>
        <taxon>Bacteroidota</taxon>
        <taxon>Cytophagia</taxon>
        <taxon>Cytophagales</taxon>
        <taxon>Cyclobacteriaceae</taxon>
        <taxon>Algoriphagus</taxon>
    </lineage>
</organism>
<comment type="caution">
    <text evidence="3">The sequence shown here is derived from an EMBL/GenBank/DDBJ whole genome shotgun (WGS) entry which is preliminary data.</text>
</comment>
<evidence type="ECO:0000256" key="1">
    <source>
        <dbReference type="SAM" id="Coils"/>
    </source>
</evidence>
<feature type="domain" description="Chorismate-utilising enzyme C-terminal" evidence="2">
    <location>
        <begin position="145"/>
        <end position="401"/>
    </location>
</feature>
<gene>
    <name evidence="3" type="ORF">E1898_09665</name>
</gene>
<dbReference type="Proteomes" id="UP000295438">
    <property type="component" value="Unassembled WGS sequence"/>
</dbReference>
<sequence>MVNSYTYPFSEEKDLPHLLRWIDQNYSHYLFTQGNNHSYPKGPFPNQILAGNQAINSIEELEKRYSKEALAGIFSYDFKNQIEKLSSKNPSFFELPDFWFFQPELQVSWNNSEISSSQPLPPEIFNLVYPKAKTKSVSIQSQTSKDEYLKNFRKIQDEIREGNTYEMNFCIAYQADFEELDPTDTFLRLNKKSPMPFAALFKAGGKYILSASPERFLKKTGNQLIAQPIKGTAKRGQNEAEDLKNKKQLHASEKERAENLMITDLMRNDLSKVSEIGSVEVPELFGLYSFPRVHQMISTVSATLKPNTTFRQIIEATFPMGSMTGAPKIKTMELIDQFENFKRGWFSGALGFINETGDFDFSVIIRSIILDQSSKKLYFAVGSAITIDAEAEQEYDECLLKANAILEVLSGK</sequence>
<protein>
    <submittedName>
        <fullName evidence="3">Anthranilate synthase component I family protein</fullName>
    </submittedName>
</protein>
<evidence type="ECO:0000313" key="3">
    <source>
        <dbReference type="EMBL" id="TDK44830.1"/>
    </source>
</evidence>
<dbReference type="InterPro" id="IPR019999">
    <property type="entry name" value="Anth_synth_I-like"/>
</dbReference>
<dbReference type="SUPFAM" id="SSF56322">
    <property type="entry name" value="ADC synthase"/>
    <property type="match status" value="1"/>
</dbReference>
<dbReference type="Pfam" id="PF00425">
    <property type="entry name" value="Chorismate_bind"/>
    <property type="match status" value="1"/>
</dbReference>
<dbReference type="InterPro" id="IPR015890">
    <property type="entry name" value="Chorismate_C"/>
</dbReference>
<keyword evidence="1" id="KW-0175">Coiled coil</keyword>
<dbReference type="GO" id="GO:0000162">
    <property type="term" value="P:L-tryptophan biosynthetic process"/>
    <property type="evidence" value="ECO:0007669"/>
    <property type="project" value="TreeGrafter"/>
</dbReference>
<dbReference type="AlphaFoldDB" id="A0A4R5UZG4"/>
<evidence type="ECO:0000259" key="2">
    <source>
        <dbReference type="Pfam" id="PF00425"/>
    </source>
</evidence>
<dbReference type="PANTHER" id="PTHR11236:SF50">
    <property type="entry name" value="AMINODEOXYCHORISMATE SYNTHASE COMPONENT 1"/>
    <property type="match status" value="1"/>
</dbReference>
<reference evidence="3 4" key="1">
    <citation type="submission" date="2019-03" db="EMBL/GenBank/DDBJ databases">
        <title>Algoriphagus aquimaris sp. nov., isolated form marine sediment in Pohang, Korea.</title>
        <authorList>
            <person name="Kim J."/>
            <person name="Yoon S.-H."/>
            <person name="Lee S.-S."/>
        </authorList>
    </citation>
    <scope>NUCLEOTIDE SEQUENCE [LARGE SCALE GENOMIC DNA]</scope>
    <source>
        <strain evidence="3 4">F21</strain>
    </source>
</reference>
<dbReference type="PRINTS" id="PR00095">
    <property type="entry name" value="ANTSNTHASEI"/>
</dbReference>
<feature type="coiled-coil region" evidence="1">
    <location>
        <begin position="233"/>
        <end position="260"/>
    </location>
</feature>
<evidence type="ECO:0000313" key="4">
    <source>
        <dbReference type="Proteomes" id="UP000295438"/>
    </source>
</evidence>
<keyword evidence="4" id="KW-1185">Reference proteome</keyword>
<dbReference type="Gene3D" id="3.60.120.10">
    <property type="entry name" value="Anthranilate synthase"/>
    <property type="match status" value="1"/>
</dbReference>
<dbReference type="GO" id="GO:0046820">
    <property type="term" value="F:4-amino-4-deoxychorismate synthase activity"/>
    <property type="evidence" value="ECO:0007669"/>
    <property type="project" value="TreeGrafter"/>
</dbReference>
<dbReference type="InterPro" id="IPR005801">
    <property type="entry name" value="ADC_synthase"/>
</dbReference>
<dbReference type="EMBL" id="SMUW01000033">
    <property type="protein sequence ID" value="TDK44830.1"/>
    <property type="molecule type" value="Genomic_DNA"/>
</dbReference>
<dbReference type="PANTHER" id="PTHR11236">
    <property type="entry name" value="AMINOBENZOATE/ANTHRANILATE SYNTHASE"/>
    <property type="match status" value="1"/>
</dbReference>
<accession>A0A4R5UZG4</accession>
<name>A0A4R5UZG4_9BACT</name>